<dbReference type="eggNOG" id="ENOG5030KKR">
    <property type="taxonomic scope" value="Bacteria"/>
</dbReference>
<gene>
    <name evidence="1" type="ORF">CD33_05330</name>
</gene>
<reference evidence="1 2" key="1">
    <citation type="submission" date="2014-02" db="EMBL/GenBank/DDBJ databases">
        <title>Draft genome sequence of Lysinibacillus sinduriensis JCM 15800.</title>
        <authorList>
            <person name="Zhang F."/>
            <person name="Wang G."/>
            <person name="Zhang L."/>
        </authorList>
    </citation>
    <scope>NUCLEOTIDE SEQUENCE [LARGE SCALE GENOMIC DNA]</scope>
    <source>
        <strain evidence="1 2">JCM 15800</strain>
    </source>
</reference>
<accession>A0A0A3HWA0</accession>
<evidence type="ECO:0000313" key="2">
    <source>
        <dbReference type="Proteomes" id="UP000030408"/>
    </source>
</evidence>
<dbReference type="OrthoDB" id="2082444at2"/>
<evidence type="ECO:0000313" key="1">
    <source>
        <dbReference type="EMBL" id="KGR76861.1"/>
    </source>
</evidence>
<keyword evidence="2" id="KW-1185">Reference proteome</keyword>
<sequence length="145" mass="16524">MSLPTIPNITPKVSLNRCETINMLLSSIALEEIGLSHILNAEGEKLQCFLETNPCELNEYLKINDSINKTLRTVVKSQILLQFKLEDVISLSEDSGCNHCHLHKKEKSCDCDQNKHKKEELFTFCQTCKKKNPCNCSHNTCKKDK</sequence>
<dbReference type="InterPro" id="IPR058705">
    <property type="entry name" value="A_ENA"/>
</dbReference>
<dbReference type="Pfam" id="PF26595">
    <property type="entry name" value="A_ENA"/>
    <property type="match status" value="1"/>
</dbReference>
<dbReference type="Proteomes" id="UP000030408">
    <property type="component" value="Unassembled WGS sequence"/>
</dbReference>
<organism evidence="1 2">
    <name type="scientific">Ureibacillus sinduriensis BLB-1 = JCM 15800</name>
    <dbReference type="NCBI Taxonomy" id="1384057"/>
    <lineage>
        <taxon>Bacteria</taxon>
        <taxon>Bacillati</taxon>
        <taxon>Bacillota</taxon>
        <taxon>Bacilli</taxon>
        <taxon>Bacillales</taxon>
        <taxon>Caryophanaceae</taxon>
        <taxon>Ureibacillus</taxon>
    </lineage>
</organism>
<dbReference type="RefSeq" id="WP_036198767.1">
    <property type="nucleotide sequence ID" value="NZ_AVCY01000013.1"/>
</dbReference>
<proteinExistence type="predicted"/>
<protein>
    <submittedName>
        <fullName evidence="1">Uncharacterized protein</fullName>
    </submittedName>
</protein>
<dbReference type="AlphaFoldDB" id="A0A0A3HWA0"/>
<dbReference type="STRING" id="1384057.CD33_05330"/>
<name>A0A0A3HWA0_9BACL</name>
<dbReference type="EMBL" id="JPVO01000043">
    <property type="protein sequence ID" value="KGR76861.1"/>
    <property type="molecule type" value="Genomic_DNA"/>
</dbReference>
<comment type="caution">
    <text evidence="1">The sequence shown here is derived from an EMBL/GenBank/DDBJ whole genome shotgun (WGS) entry which is preliminary data.</text>
</comment>